<sequence>MQYEGNRANMSNKVSKQRFTLTAHRTDSDQYHCWVSDEEGVPEIFFEELERIEAKFFQADRQDGGMVTDHLPVEGDYSHSPIDVGEVVFNSNDEIVDIQIDLEDAKNQLQSRGYL</sequence>
<dbReference type="OrthoDB" id="373098at2157"/>
<gene>
    <name evidence="1" type="ORF">DJ70_08600</name>
</gene>
<organism evidence="1 2">
    <name type="scientific">Halorubrum halodurans</name>
    <dbReference type="NCBI Taxonomy" id="1383851"/>
    <lineage>
        <taxon>Archaea</taxon>
        <taxon>Methanobacteriati</taxon>
        <taxon>Methanobacteriota</taxon>
        <taxon>Stenosarchaea group</taxon>
        <taxon>Halobacteria</taxon>
        <taxon>Halobacteriales</taxon>
        <taxon>Haloferacaceae</taxon>
        <taxon>Halorubrum</taxon>
    </lineage>
</organism>
<evidence type="ECO:0000313" key="1">
    <source>
        <dbReference type="EMBL" id="OYR56485.1"/>
    </source>
</evidence>
<keyword evidence="2" id="KW-1185">Reference proteome</keyword>
<dbReference type="Proteomes" id="UP000216308">
    <property type="component" value="Unassembled WGS sequence"/>
</dbReference>
<name>A0A256IIX0_9EURY</name>
<accession>A0A256IIX0</accession>
<proteinExistence type="predicted"/>
<dbReference type="AlphaFoldDB" id="A0A256IIX0"/>
<evidence type="ECO:0000313" key="2">
    <source>
        <dbReference type="Proteomes" id="UP000216308"/>
    </source>
</evidence>
<dbReference type="EMBL" id="NHPJ01000085">
    <property type="protein sequence ID" value="OYR56485.1"/>
    <property type="molecule type" value="Genomic_DNA"/>
</dbReference>
<protein>
    <submittedName>
        <fullName evidence="1">Uncharacterized protein</fullName>
    </submittedName>
</protein>
<comment type="caution">
    <text evidence="1">The sequence shown here is derived from an EMBL/GenBank/DDBJ whole genome shotgun (WGS) entry which is preliminary data.</text>
</comment>
<reference evidence="1 2" key="1">
    <citation type="journal article" date="2014" name="Front. Microbiol.">
        <title>Population and genomic analysis of the genus Halorubrum.</title>
        <authorList>
            <person name="Fullmer M.S."/>
            <person name="Soucy S.M."/>
            <person name="Swithers K.S."/>
            <person name="Makkay A.M."/>
            <person name="Wheeler R."/>
            <person name="Ventosa A."/>
            <person name="Gogarten J.P."/>
            <person name="Papke R.T."/>
        </authorList>
    </citation>
    <scope>NUCLEOTIDE SEQUENCE [LARGE SCALE GENOMIC DNA]</scope>
    <source>
        <strain evidence="1 2">Cb34</strain>
    </source>
</reference>